<evidence type="ECO:0000259" key="1">
    <source>
        <dbReference type="PROSITE" id="PS50995"/>
    </source>
</evidence>
<organism evidence="2 3">
    <name type="scientific">Latilactobacillus fuchuensis</name>
    <dbReference type="NCBI Taxonomy" id="164393"/>
    <lineage>
        <taxon>Bacteria</taxon>
        <taxon>Bacillati</taxon>
        <taxon>Bacillota</taxon>
        <taxon>Bacilli</taxon>
        <taxon>Lactobacillales</taxon>
        <taxon>Lactobacillaceae</taxon>
        <taxon>Latilactobacillus</taxon>
    </lineage>
</organism>
<dbReference type="GO" id="GO:0003700">
    <property type="term" value="F:DNA-binding transcription factor activity"/>
    <property type="evidence" value="ECO:0007669"/>
    <property type="project" value="InterPro"/>
</dbReference>
<dbReference type="Proteomes" id="UP000238739">
    <property type="component" value="Unassembled WGS sequence"/>
</dbReference>
<accession>A0A2N9DVJ6</accession>
<dbReference type="AlphaFoldDB" id="A0A2N9DVJ6"/>
<feature type="domain" description="HTH marR-type" evidence="1">
    <location>
        <begin position="1"/>
        <end position="139"/>
    </location>
</feature>
<proteinExistence type="predicted"/>
<evidence type="ECO:0000313" key="3">
    <source>
        <dbReference type="Proteomes" id="UP000238739"/>
    </source>
</evidence>
<keyword evidence="3" id="KW-1185">Reference proteome</keyword>
<dbReference type="GO" id="GO:0006950">
    <property type="term" value="P:response to stress"/>
    <property type="evidence" value="ECO:0007669"/>
    <property type="project" value="TreeGrafter"/>
</dbReference>
<protein>
    <recommendedName>
        <fullName evidence="1">HTH marR-type domain-containing protein</fullName>
    </recommendedName>
</protein>
<dbReference type="InterPro" id="IPR039422">
    <property type="entry name" value="MarR/SlyA-like"/>
</dbReference>
<dbReference type="EMBL" id="OGVC01000018">
    <property type="protein sequence ID" value="SPC38530.1"/>
    <property type="molecule type" value="Genomic_DNA"/>
</dbReference>
<name>A0A2N9DVJ6_9LACO</name>
<dbReference type="Pfam" id="PF01047">
    <property type="entry name" value="MarR"/>
    <property type="match status" value="1"/>
</dbReference>
<dbReference type="SUPFAM" id="SSF46785">
    <property type="entry name" value="Winged helix' DNA-binding domain"/>
    <property type="match status" value="1"/>
</dbReference>
<reference evidence="2" key="1">
    <citation type="submission" date="2018-01" db="EMBL/GenBank/DDBJ databases">
        <authorList>
            <person name="Chaillou S."/>
        </authorList>
    </citation>
    <scope>NUCLEOTIDE SEQUENCE [LARGE SCALE GENOMIC DNA]</scope>
    <source>
        <strain evidence="2">MFPC41A2801</strain>
    </source>
</reference>
<dbReference type="Gene3D" id="1.10.10.10">
    <property type="entry name" value="Winged helix-like DNA-binding domain superfamily/Winged helix DNA-binding domain"/>
    <property type="match status" value="1"/>
</dbReference>
<dbReference type="SMART" id="SM00347">
    <property type="entry name" value="HTH_MARR"/>
    <property type="match status" value="1"/>
</dbReference>
<dbReference type="PANTHER" id="PTHR33164">
    <property type="entry name" value="TRANSCRIPTIONAL REGULATOR, MARR FAMILY"/>
    <property type="match status" value="1"/>
</dbReference>
<comment type="caution">
    <text evidence="2">The sequence shown here is derived from an EMBL/GenBank/DDBJ whole genome shotgun (WGS) entry which is preliminary data.</text>
</comment>
<dbReference type="InterPro" id="IPR036388">
    <property type="entry name" value="WH-like_DNA-bd_sf"/>
</dbReference>
<dbReference type="PANTHER" id="PTHR33164:SF43">
    <property type="entry name" value="HTH-TYPE TRANSCRIPTIONAL REPRESSOR YETL"/>
    <property type="match status" value="1"/>
</dbReference>
<evidence type="ECO:0000313" key="2">
    <source>
        <dbReference type="EMBL" id="SPC38530.1"/>
    </source>
</evidence>
<dbReference type="PROSITE" id="PS50995">
    <property type="entry name" value="HTH_MARR_2"/>
    <property type="match status" value="1"/>
</dbReference>
<gene>
    <name evidence="2" type="ORF">LFUMFP_250032</name>
</gene>
<sequence>MQVEFETLHVLKRKIDELFNSVLGGVELTIEQYILMTVVHKSGRQNPTKIAAELNISKAAVSRRCRELERRRFFERLQPDVEDDCRVIYYTLTREGERLLNKVNGLINEVYQMDTEDAHQLDSDGCIINAIQVVNTMITTNKHAS</sequence>
<dbReference type="InterPro" id="IPR000835">
    <property type="entry name" value="HTH_MarR-typ"/>
</dbReference>
<dbReference type="InterPro" id="IPR036390">
    <property type="entry name" value="WH_DNA-bd_sf"/>
</dbReference>